<dbReference type="SUPFAM" id="SSF52540">
    <property type="entry name" value="P-loop containing nucleoside triphosphate hydrolases"/>
    <property type="match status" value="1"/>
</dbReference>
<keyword evidence="4" id="KW-1185">Reference proteome</keyword>
<dbReference type="GO" id="GO:0043139">
    <property type="term" value="F:5'-3' DNA helicase activity"/>
    <property type="evidence" value="ECO:0007669"/>
    <property type="project" value="UniProtKB-EC"/>
</dbReference>
<keyword evidence="1" id="KW-0234">DNA repair</keyword>
<dbReference type="GO" id="GO:0006310">
    <property type="term" value="P:DNA recombination"/>
    <property type="evidence" value="ECO:0007669"/>
    <property type="project" value="UniProtKB-KW"/>
</dbReference>
<keyword evidence="1" id="KW-0347">Helicase</keyword>
<evidence type="ECO:0000313" key="4">
    <source>
        <dbReference type="Proteomes" id="UP001627154"/>
    </source>
</evidence>
<dbReference type="InterPro" id="IPR051055">
    <property type="entry name" value="PIF1_helicase"/>
</dbReference>
<dbReference type="Pfam" id="PF05970">
    <property type="entry name" value="PIF1"/>
    <property type="match status" value="1"/>
</dbReference>
<dbReference type="EMBL" id="JBJJXI010000122">
    <property type="protein sequence ID" value="KAL3389841.1"/>
    <property type="molecule type" value="Genomic_DNA"/>
</dbReference>
<keyword evidence="1" id="KW-0233">DNA recombination</keyword>
<keyword evidence="1" id="KW-0378">Hydrolase</keyword>
<reference evidence="3 4" key="1">
    <citation type="journal article" date="2024" name="bioRxiv">
        <title>A reference genome for Trichogramma kaykai: A tiny desert-dwelling parasitoid wasp with competing sex-ratio distorters.</title>
        <authorList>
            <person name="Culotta J."/>
            <person name="Lindsey A.R."/>
        </authorList>
    </citation>
    <scope>NUCLEOTIDE SEQUENCE [LARGE SCALE GENOMIC DNA]</scope>
    <source>
        <strain evidence="3 4">KSX58</strain>
    </source>
</reference>
<protein>
    <recommendedName>
        <fullName evidence="1">ATP-dependent DNA helicase</fullName>
        <ecNumber evidence="1">5.6.2.3</ecNumber>
    </recommendedName>
</protein>
<dbReference type="GO" id="GO:0005524">
    <property type="term" value="F:ATP binding"/>
    <property type="evidence" value="ECO:0007669"/>
    <property type="project" value="UniProtKB-KW"/>
</dbReference>
<dbReference type="PANTHER" id="PTHR47642">
    <property type="entry name" value="ATP-DEPENDENT DNA HELICASE"/>
    <property type="match status" value="1"/>
</dbReference>
<dbReference type="Gene3D" id="3.40.50.300">
    <property type="entry name" value="P-loop containing nucleotide triphosphate hydrolases"/>
    <property type="match status" value="1"/>
</dbReference>
<dbReference type="GO" id="GO:0006281">
    <property type="term" value="P:DNA repair"/>
    <property type="evidence" value="ECO:0007669"/>
    <property type="project" value="UniProtKB-KW"/>
</dbReference>
<dbReference type="GO" id="GO:0016787">
    <property type="term" value="F:hydrolase activity"/>
    <property type="evidence" value="ECO:0007669"/>
    <property type="project" value="UniProtKB-KW"/>
</dbReference>
<dbReference type="EC" id="5.6.2.3" evidence="1"/>
<keyword evidence="1" id="KW-0547">Nucleotide-binding</keyword>
<organism evidence="3 4">
    <name type="scientific">Trichogramma kaykai</name>
    <dbReference type="NCBI Taxonomy" id="54128"/>
    <lineage>
        <taxon>Eukaryota</taxon>
        <taxon>Metazoa</taxon>
        <taxon>Ecdysozoa</taxon>
        <taxon>Arthropoda</taxon>
        <taxon>Hexapoda</taxon>
        <taxon>Insecta</taxon>
        <taxon>Pterygota</taxon>
        <taxon>Neoptera</taxon>
        <taxon>Endopterygota</taxon>
        <taxon>Hymenoptera</taxon>
        <taxon>Apocrita</taxon>
        <taxon>Proctotrupomorpha</taxon>
        <taxon>Chalcidoidea</taxon>
        <taxon>Trichogrammatidae</taxon>
        <taxon>Trichogramma</taxon>
    </lineage>
</organism>
<evidence type="ECO:0000313" key="3">
    <source>
        <dbReference type="EMBL" id="KAL3389841.1"/>
    </source>
</evidence>
<evidence type="ECO:0000256" key="1">
    <source>
        <dbReference type="RuleBase" id="RU363044"/>
    </source>
</evidence>
<gene>
    <name evidence="3" type="ORF">TKK_015201</name>
</gene>
<feature type="domain" description="DNA helicase Pif1-like DEAD-box helicase" evidence="2">
    <location>
        <begin position="105"/>
        <end position="216"/>
    </location>
</feature>
<sequence>MPWRKDEELKCSKVSYTEAFQEKQFDLSEAMKYHDKFEVIRQATEYLEKQVGSRMVDDNATQSEHATLPDGCVVIEIEMAMKDFHDMADNVIIDPEDLENSICRLNEDQSRVFQKIMSTIQSPDKILRCFVSGQGGTGKSFLRDTLIQWNSIVRCKLTAVTAPTGIVAYNVKGLTVHRFFQIPVEANTTARLKELSDPALKKIIQELENVDLLIID</sequence>
<dbReference type="PANTHER" id="PTHR47642:SF5">
    <property type="entry name" value="ATP-DEPENDENT DNA HELICASE"/>
    <property type="match status" value="1"/>
</dbReference>
<dbReference type="InterPro" id="IPR010285">
    <property type="entry name" value="DNA_helicase_pif1-like_DEAD"/>
</dbReference>
<comment type="caution">
    <text evidence="3">The sequence shown here is derived from an EMBL/GenBank/DDBJ whole genome shotgun (WGS) entry which is preliminary data.</text>
</comment>
<comment type="similarity">
    <text evidence="1">Belongs to the helicase family.</text>
</comment>
<name>A0ABD2WAF7_9HYME</name>
<evidence type="ECO:0000259" key="2">
    <source>
        <dbReference type="Pfam" id="PF05970"/>
    </source>
</evidence>
<comment type="cofactor">
    <cofactor evidence="1">
        <name>Mg(2+)</name>
        <dbReference type="ChEBI" id="CHEBI:18420"/>
    </cofactor>
</comment>
<comment type="catalytic activity">
    <reaction evidence="1">
        <text>ATP + H2O = ADP + phosphate + H(+)</text>
        <dbReference type="Rhea" id="RHEA:13065"/>
        <dbReference type="ChEBI" id="CHEBI:15377"/>
        <dbReference type="ChEBI" id="CHEBI:15378"/>
        <dbReference type="ChEBI" id="CHEBI:30616"/>
        <dbReference type="ChEBI" id="CHEBI:43474"/>
        <dbReference type="ChEBI" id="CHEBI:456216"/>
        <dbReference type="EC" id="5.6.2.3"/>
    </reaction>
</comment>
<proteinExistence type="inferred from homology"/>
<dbReference type="InterPro" id="IPR027417">
    <property type="entry name" value="P-loop_NTPase"/>
</dbReference>
<accession>A0ABD2WAF7</accession>
<keyword evidence="1" id="KW-0227">DNA damage</keyword>
<keyword evidence="1" id="KW-0067">ATP-binding</keyword>
<dbReference type="AlphaFoldDB" id="A0ABD2WAF7"/>
<dbReference type="Proteomes" id="UP001627154">
    <property type="component" value="Unassembled WGS sequence"/>
</dbReference>